<dbReference type="Pfam" id="PF00629">
    <property type="entry name" value="MAM"/>
    <property type="match status" value="1"/>
</dbReference>
<protein>
    <submittedName>
        <fullName evidence="2">Phosphatidylinositol phosphatase PTPRQ-like</fullName>
    </submittedName>
</protein>
<dbReference type="SUPFAM" id="SSF53850">
    <property type="entry name" value="Periplasmic binding protein-like II"/>
    <property type="match status" value="1"/>
</dbReference>
<keyword evidence="3" id="KW-1185">Reference proteome</keyword>
<accession>A0A6S7FVM6</accession>
<dbReference type="Pfam" id="PF13385">
    <property type="entry name" value="Laminin_G_3"/>
    <property type="match status" value="1"/>
</dbReference>
<evidence type="ECO:0000313" key="2">
    <source>
        <dbReference type="EMBL" id="CAB3978251.1"/>
    </source>
</evidence>
<organism evidence="2 3">
    <name type="scientific">Paramuricea clavata</name>
    <name type="common">Red gorgonian</name>
    <name type="synonym">Violescent sea-whip</name>
    <dbReference type="NCBI Taxonomy" id="317549"/>
    <lineage>
        <taxon>Eukaryota</taxon>
        <taxon>Metazoa</taxon>
        <taxon>Cnidaria</taxon>
        <taxon>Anthozoa</taxon>
        <taxon>Octocorallia</taxon>
        <taxon>Malacalcyonacea</taxon>
        <taxon>Plexauridae</taxon>
        <taxon>Paramuricea</taxon>
    </lineage>
</organism>
<dbReference type="GO" id="GO:0016020">
    <property type="term" value="C:membrane"/>
    <property type="evidence" value="ECO:0007669"/>
    <property type="project" value="UniProtKB-SubCell"/>
</dbReference>
<sequence length="1811" mass="202745">MDVAIMESPTFLDHYKCLSFWYHLYGRRMGTLSVYATDSSEKRVLLTQVSGDVGNQWRMMQVDLDDDDLDVTGVFRIIIEAKRGEGFQSDVAVDDISLTKCVPPCEVGMKCDVKSLQCVYDGIYDHLWTMDTRPPRDDKNAFSDNSSMADSANRIPGVIDQAIEQRGGVSSLASFSDQCFVGTCFPTFTLSFWLKYGEISNTFWVLLGFAPRFYIGQKNDYAFKNHLHVWSNVALRKCEFEVFAPAEIWTHLIFVVKDENFTVYLNGHEVKNTTLQCTLLSQGPGSVINTRLGGHSSDTKTFAIDDLRLLFDAFSVDDTLEYYKTITGYNQTIWFKANLTTIAWQEELSDDESDVFRSMSQFVSNKVNATLGERSFINDVNVRKFMKQSITVAEIDIVYHSVSYYDILLLEEAIYVNNTLDGLQVNGLEIDSNSVPNNGLENQLTGVGLNATSLSVTWSPIFPGNVNGVFQGYKILYTETENASYTEYVSKTKYANYTEEIIDGLEPLTNYTLRVLAFSLSGDGLLSDPVFALTLDGIPTESPNMTVANITSTSIYLNWTLLPISTDDYKQLVGYKMSYWKESEESKEFNMTFPPHVSEILFENLEKWTVYCFRIAGFTMADSGPNGTECFRTLEDVPEHPPSNVSAKQVTTSSIELEWSPPPEVPGIVRYYNISYRVLNISDSEVVELTAPGNRTSYSIEGLTGLMLCEINITAFTIGAGPSQTIRVLTHEGVPLAAPNISLVNISSTSIDMNWTALPWDLHNGILLGYRTWISKVETGNGAVQTPTLQTFSPNEFYKHMMNMSKWTTYCAQVAAFTAVGNGPESVKECTRTFEDAPEEAPRNFIAVEVNIHSIKVEWEPPPAASIPGVVRLYNFTYRNLNYTNENLTVLEIEHSYDSLVLERLHGLTLYEINITAITILPGPWRTLFVLTEEGVPVIPPPSIIWYNVSSTSIKSTWKPIPPHLRNGIVIGYNMSFWKQSNPQNVMNVTVSDEVKMFRYLVKWTIYCGQVAAFTRIGEGPRSQVQCIRTSEDEPETSPLNLNGTNTTWTSFYLTWDPIDSEFIPGILRSYRVTYEIQDPGFHQAYDGSFSVDSHDTSVNLTGLIGLTNYKITVHGYTVVGGPVAEVYLKTKEGVPTSPPEEITPTEITTTTIALSWKDIFLPERHGLVKGYRVTYNKLERRSKREVEEKTLTFDADTHTAFLFKLDPYTNYSFTVAGFTSQGMGPKKYFLIQTEEGVPGVAPKGSYGVNFTGPTTIFMGWGSLSTSELQGRLAGYEVRYREFSVADEILENPGPEITKFIPSDINGVRLTGLETYTTYQVRVAAASGGGRGVFSGILYIATCRCHKRLTTNYWNFPPYTNISSGQKSDRGFFPYLLDMVTLSCCQNCLEHGTSEVDYFRDGLGNNPVRDSDIDVKRSLTLETDYSFPVYGYNGQTTYSKYYGFASIMDIVGTVFFTLKPDYSVTQGKVLLASVLSIVPFLAIAVLFAYIAGVIMWALECGHNEDEYPPRFFSGAASGFWWAYITMTTVGYGDKTARTFAGRVFAIIWVLTGLCICSLLIGTISSAFTSSTTPPDSKDIMIYGSKVAALQDSADHRLGLRRNAKFNKDNITYHTLDELQKVLLSGAVDGILVDAYVADARQELFSQFLITKVIDLTSSYGVVMGTDAKKLRKCFNQFWKVNAAARTNFISNNSNPVVLPEISTAELVGQAYNPQSALYQISLYSCAVALIVLFLCGCIYEIIRRKRRSTKVNCEQDTIISCSDLRNQAALLSESINKKISELQRKHMSEIVAFSRLQRRKRQKDNDGGQIT</sequence>
<comment type="caution">
    <text evidence="2">The sequence shown here is derived from an EMBL/GenBank/DDBJ whole genome shotgun (WGS) entry which is preliminary data.</text>
</comment>
<gene>
    <name evidence="2" type="ORF">PACLA_8A000706</name>
</gene>
<dbReference type="InterPro" id="IPR013783">
    <property type="entry name" value="Ig-like_fold"/>
</dbReference>
<dbReference type="Pfam" id="PF00041">
    <property type="entry name" value="fn3"/>
    <property type="match status" value="5"/>
</dbReference>
<dbReference type="Gene3D" id="1.10.287.70">
    <property type="match status" value="1"/>
</dbReference>
<dbReference type="SUPFAM" id="SSF49899">
    <property type="entry name" value="Concanavalin A-like lectins/glucanases"/>
    <property type="match status" value="2"/>
</dbReference>
<dbReference type="PANTHER" id="PTHR46957">
    <property type="entry name" value="CYTOKINE RECEPTOR"/>
    <property type="match status" value="1"/>
</dbReference>
<dbReference type="Proteomes" id="UP001152795">
    <property type="component" value="Unassembled WGS sequence"/>
</dbReference>
<dbReference type="InterPro" id="IPR013099">
    <property type="entry name" value="K_chnl_dom"/>
</dbReference>
<dbReference type="FunFam" id="2.60.40.10:FF:000028">
    <property type="entry name" value="Neuronal cell adhesion molecule"/>
    <property type="match status" value="1"/>
</dbReference>
<reference evidence="2" key="1">
    <citation type="submission" date="2020-04" db="EMBL/GenBank/DDBJ databases">
        <authorList>
            <person name="Alioto T."/>
            <person name="Alioto T."/>
            <person name="Gomez Garrido J."/>
        </authorList>
    </citation>
    <scope>NUCLEOTIDE SEQUENCE</scope>
    <source>
        <strain evidence="2">A484AB</strain>
    </source>
</reference>
<dbReference type="SUPFAM" id="SSF81324">
    <property type="entry name" value="Voltage-gated potassium channels"/>
    <property type="match status" value="1"/>
</dbReference>
<dbReference type="PANTHER" id="PTHR46957:SF3">
    <property type="entry name" value="CYTOKINE RECEPTOR"/>
    <property type="match status" value="1"/>
</dbReference>
<name>A0A6S7FVM6_PARCT</name>
<evidence type="ECO:0000313" key="3">
    <source>
        <dbReference type="Proteomes" id="UP001152795"/>
    </source>
</evidence>
<proteinExistence type="predicted"/>
<dbReference type="InterPro" id="IPR015373">
    <property type="entry name" value="Interferon/interleukin_rcp_dom"/>
</dbReference>
<dbReference type="InterPro" id="IPR050713">
    <property type="entry name" value="RTP_Phos/Ushers"/>
</dbReference>
<dbReference type="Gene3D" id="2.60.40.10">
    <property type="entry name" value="Immunoglobulins"/>
    <property type="match status" value="9"/>
</dbReference>
<dbReference type="InterPro" id="IPR003961">
    <property type="entry name" value="FN3_dom"/>
</dbReference>
<dbReference type="EMBL" id="CACRXK020000099">
    <property type="protein sequence ID" value="CAB3978251.1"/>
    <property type="molecule type" value="Genomic_DNA"/>
</dbReference>
<dbReference type="CDD" id="cd00063">
    <property type="entry name" value="FN3"/>
    <property type="match status" value="9"/>
</dbReference>
<dbReference type="PROSITE" id="PS50060">
    <property type="entry name" value="MAM_2"/>
    <property type="match status" value="1"/>
</dbReference>
<evidence type="ECO:0000256" key="1">
    <source>
        <dbReference type="ARBA" id="ARBA00022737"/>
    </source>
</evidence>
<dbReference type="OrthoDB" id="5961525at2759"/>
<dbReference type="Pfam" id="PF09294">
    <property type="entry name" value="Interfer-bind"/>
    <property type="match status" value="1"/>
</dbReference>
<dbReference type="CDD" id="cd06263">
    <property type="entry name" value="MAM"/>
    <property type="match status" value="1"/>
</dbReference>
<dbReference type="InterPro" id="IPR013320">
    <property type="entry name" value="ConA-like_dom_sf"/>
</dbReference>
<dbReference type="Gene3D" id="2.60.120.200">
    <property type="match status" value="2"/>
</dbReference>
<dbReference type="SMART" id="SM00060">
    <property type="entry name" value="FN3"/>
    <property type="match status" value="9"/>
</dbReference>
<dbReference type="Pfam" id="PF07885">
    <property type="entry name" value="Ion_trans_2"/>
    <property type="match status" value="1"/>
</dbReference>
<dbReference type="InterPro" id="IPR036116">
    <property type="entry name" value="FN3_sf"/>
</dbReference>
<dbReference type="SUPFAM" id="SSF49265">
    <property type="entry name" value="Fibronectin type III"/>
    <property type="match status" value="5"/>
</dbReference>
<dbReference type="PROSITE" id="PS50853">
    <property type="entry name" value="FN3"/>
    <property type="match status" value="9"/>
</dbReference>
<keyword evidence="1" id="KW-0677">Repeat</keyword>
<dbReference type="InterPro" id="IPR000998">
    <property type="entry name" value="MAM_dom"/>
</dbReference>